<dbReference type="VEuPathDB" id="AmoebaDB:NF0126100"/>
<dbReference type="InterPro" id="IPR013320">
    <property type="entry name" value="ConA-like_dom_sf"/>
</dbReference>
<name>A0A6A5BXN0_NAEFO</name>
<dbReference type="VEuPathDB" id="AmoebaDB:NfTy_055920"/>
<dbReference type="InterPro" id="IPR043136">
    <property type="entry name" value="B30.2/SPRY_sf"/>
</dbReference>
<reference evidence="1 2" key="1">
    <citation type="journal article" date="2019" name="Sci. Rep.">
        <title>Nanopore sequencing improves the draft genome of the human pathogenic amoeba Naegleria fowleri.</title>
        <authorList>
            <person name="Liechti N."/>
            <person name="Schurch N."/>
            <person name="Bruggmann R."/>
            <person name="Wittwer M."/>
        </authorList>
    </citation>
    <scope>NUCLEOTIDE SEQUENCE [LARGE SCALE GENOMIC DNA]</scope>
    <source>
        <strain evidence="1 2">ATCC 30894</strain>
    </source>
</reference>
<dbReference type="RefSeq" id="XP_044563073.1">
    <property type="nucleotide sequence ID" value="XM_044706117.1"/>
</dbReference>
<sequence length="222" mass="25222">MDGNELLIKKINLLKKSETNFINLTSKLKNVCLTQVHNIYLEDTQVPFQTIEQEVEKLGTVKTNNAQSSFFFTHSKSSILNIKNFEKKGWSLYYISFSNTPYSENNNFSYKVKIHDFKKGTDNRGICFGIVDTKTQIIGEKQVSYGLAFLTGEITTHKQSYPYARPLCVGDVVTVILEDNSLRFMINGEDFGEAFNCRGNNNYQPAIGVCGHSVHLELLDHQ</sequence>
<dbReference type="Gene3D" id="2.60.120.920">
    <property type="match status" value="1"/>
</dbReference>
<protein>
    <submittedName>
        <fullName evidence="1">Uncharacterized protein</fullName>
    </submittedName>
</protein>
<proteinExistence type="predicted"/>
<accession>A0A6A5BXN0</accession>
<dbReference type="GeneID" id="68110093"/>
<dbReference type="Proteomes" id="UP000444721">
    <property type="component" value="Unassembled WGS sequence"/>
</dbReference>
<keyword evidence="2" id="KW-1185">Reference proteome</keyword>
<gene>
    <name evidence="1" type="ORF">FDP41_002875</name>
</gene>
<comment type="caution">
    <text evidence="1">The sequence shown here is derived from an EMBL/GenBank/DDBJ whole genome shotgun (WGS) entry which is preliminary data.</text>
</comment>
<dbReference type="EMBL" id="VFQX01000030">
    <property type="protein sequence ID" value="KAF0978360.1"/>
    <property type="molecule type" value="Genomic_DNA"/>
</dbReference>
<organism evidence="1 2">
    <name type="scientific">Naegleria fowleri</name>
    <name type="common">Brain eating amoeba</name>
    <dbReference type="NCBI Taxonomy" id="5763"/>
    <lineage>
        <taxon>Eukaryota</taxon>
        <taxon>Discoba</taxon>
        <taxon>Heterolobosea</taxon>
        <taxon>Tetramitia</taxon>
        <taxon>Eutetramitia</taxon>
        <taxon>Vahlkampfiidae</taxon>
        <taxon>Naegleria</taxon>
    </lineage>
</organism>
<dbReference type="AlphaFoldDB" id="A0A6A5BXN0"/>
<evidence type="ECO:0000313" key="1">
    <source>
        <dbReference type="EMBL" id="KAF0978360.1"/>
    </source>
</evidence>
<evidence type="ECO:0000313" key="2">
    <source>
        <dbReference type="Proteomes" id="UP000444721"/>
    </source>
</evidence>
<dbReference type="CDD" id="cd11709">
    <property type="entry name" value="SPRY"/>
    <property type="match status" value="1"/>
</dbReference>
<dbReference type="VEuPathDB" id="AmoebaDB:FDP41_002875"/>
<dbReference type="SUPFAM" id="SSF49899">
    <property type="entry name" value="Concanavalin A-like lectins/glucanases"/>
    <property type="match status" value="1"/>
</dbReference>